<feature type="domain" description="Formyl transferase N-terminal" evidence="1">
    <location>
        <begin position="1"/>
        <end position="172"/>
    </location>
</feature>
<sequence length="319" mass="35659">MKIIVFANHLAVLPALDHFQKSGWLQAVVSTDKLQGPNFQIRDYCDRTNIPFYQVSKKQLNEDLAHKIDLQQADLAIMFGFSYRIPEKIFSTPKLGFYNVHFSLLPAYKGPDPIFWQIKNGETTGGISIHKVNAAFDEGEVLMQQQISFIPGENWGICNSRYAAVAQNMLIQFTQNLYNGNELPEVQTQQTSTYYKMPERQDLTIDWEHMSAGEIENLINAANPCYGGAITYLNHQPVSILEVTPANLSSNGEYKSGIIVYSQPDSGIFVGCKQDEYLRINIVQTADGVLSGFKLAALGLQTGQSFETMVVSIPETTLT</sequence>
<evidence type="ECO:0000259" key="2">
    <source>
        <dbReference type="Pfam" id="PF02911"/>
    </source>
</evidence>
<dbReference type="SUPFAM" id="SSF50486">
    <property type="entry name" value="FMT C-terminal domain-like"/>
    <property type="match status" value="1"/>
</dbReference>
<keyword evidence="4" id="KW-1185">Reference proteome</keyword>
<reference evidence="3" key="1">
    <citation type="submission" date="2022-03" db="EMBL/GenBank/DDBJ databases">
        <authorList>
            <person name="Woo C.Y."/>
        </authorList>
    </citation>
    <scope>NUCLEOTIDE SEQUENCE</scope>
    <source>
        <strain evidence="3">CYS-01</strain>
    </source>
</reference>
<dbReference type="InterPro" id="IPR005793">
    <property type="entry name" value="Formyl_trans_C"/>
</dbReference>
<evidence type="ECO:0008006" key="5">
    <source>
        <dbReference type="Google" id="ProtNLM"/>
    </source>
</evidence>
<feature type="domain" description="Formyl transferase C-terminal" evidence="2">
    <location>
        <begin position="201"/>
        <end position="288"/>
    </location>
</feature>
<comment type="caution">
    <text evidence="3">The sequence shown here is derived from an EMBL/GenBank/DDBJ whole genome shotgun (WGS) entry which is preliminary data.</text>
</comment>
<dbReference type="Pfam" id="PF00551">
    <property type="entry name" value="Formyl_trans_N"/>
    <property type="match status" value="1"/>
</dbReference>
<dbReference type="InterPro" id="IPR036477">
    <property type="entry name" value="Formyl_transf_N_sf"/>
</dbReference>
<dbReference type="EMBL" id="JALGBH010000001">
    <property type="protein sequence ID" value="MCJ0741857.1"/>
    <property type="molecule type" value="Genomic_DNA"/>
</dbReference>
<dbReference type="Proteomes" id="UP001165460">
    <property type="component" value="Unassembled WGS sequence"/>
</dbReference>
<dbReference type="Gene3D" id="3.40.50.12230">
    <property type="match status" value="1"/>
</dbReference>
<accession>A0ABS9ZTE9</accession>
<protein>
    <recommendedName>
        <fullName evidence="5">Methionyl-tRNA formyltransferase</fullName>
    </recommendedName>
</protein>
<organism evidence="3 4">
    <name type="scientific">Pedobacter montanisoli</name>
    <dbReference type="NCBI Taxonomy" id="2923277"/>
    <lineage>
        <taxon>Bacteria</taxon>
        <taxon>Pseudomonadati</taxon>
        <taxon>Bacteroidota</taxon>
        <taxon>Sphingobacteriia</taxon>
        <taxon>Sphingobacteriales</taxon>
        <taxon>Sphingobacteriaceae</taxon>
        <taxon>Pedobacter</taxon>
    </lineage>
</organism>
<proteinExistence type="predicted"/>
<dbReference type="PANTHER" id="PTHR11138">
    <property type="entry name" value="METHIONYL-TRNA FORMYLTRANSFERASE"/>
    <property type="match status" value="1"/>
</dbReference>
<evidence type="ECO:0000313" key="3">
    <source>
        <dbReference type="EMBL" id="MCJ0741857.1"/>
    </source>
</evidence>
<evidence type="ECO:0000259" key="1">
    <source>
        <dbReference type="Pfam" id="PF00551"/>
    </source>
</evidence>
<name>A0ABS9ZTE9_9SPHI</name>
<gene>
    <name evidence="3" type="ORF">MMF97_03965</name>
</gene>
<dbReference type="Pfam" id="PF02911">
    <property type="entry name" value="Formyl_trans_C"/>
    <property type="match status" value="1"/>
</dbReference>
<dbReference type="PANTHER" id="PTHR11138:SF5">
    <property type="entry name" value="METHIONYL-TRNA FORMYLTRANSFERASE, MITOCHONDRIAL"/>
    <property type="match status" value="1"/>
</dbReference>
<dbReference type="InterPro" id="IPR002376">
    <property type="entry name" value="Formyl_transf_N"/>
</dbReference>
<dbReference type="SUPFAM" id="SSF53328">
    <property type="entry name" value="Formyltransferase"/>
    <property type="match status" value="1"/>
</dbReference>
<evidence type="ECO:0000313" key="4">
    <source>
        <dbReference type="Proteomes" id="UP001165460"/>
    </source>
</evidence>
<dbReference type="InterPro" id="IPR011034">
    <property type="entry name" value="Formyl_transferase-like_C_sf"/>
</dbReference>
<dbReference type="RefSeq" id="WP_243359402.1">
    <property type="nucleotide sequence ID" value="NZ_JALGBH010000001.1"/>
</dbReference>